<accession>A0A392S6T8</accession>
<reference evidence="1 2" key="1">
    <citation type="journal article" date="2018" name="Front. Plant Sci.">
        <title>Red Clover (Trifolium pratense) and Zigzag Clover (T. medium) - A Picture of Genomic Similarities and Differences.</title>
        <authorList>
            <person name="Dluhosova J."/>
            <person name="Istvanek J."/>
            <person name="Nedelnik J."/>
            <person name="Repkova J."/>
        </authorList>
    </citation>
    <scope>NUCLEOTIDE SEQUENCE [LARGE SCALE GENOMIC DNA]</scope>
    <source>
        <strain evidence="2">cv. 10/8</strain>
        <tissue evidence="1">Leaf</tissue>
    </source>
</reference>
<comment type="caution">
    <text evidence="1">The sequence shown here is derived from an EMBL/GenBank/DDBJ whole genome shotgun (WGS) entry which is preliminary data.</text>
</comment>
<organism evidence="1 2">
    <name type="scientific">Trifolium medium</name>
    <dbReference type="NCBI Taxonomy" id="97028"/>
    <lineage>
        <taxon>Eukaryota</taxon>
        <taxon>Viridiplantae</taxon>
        <taxon>Streptophyta</taxon>
        <taxon>Embryophyta</taxon>
        <taxon>Tracheophyta</taxon>
        <taxon>Spermatophyta</taxon>
        <taxon>Magnoliopsida</taxon>
        <taxon>eudicotyledons</taxon>
        <taxon>Gunneridae</taxon>
        <taxon>Pentapetalae</taxon>
        <taxon>rosids</taxon>
        <taxon>fabids</taxon>
        <taxon>Fabales</taxon>
        <taxon>Fabaceae</taxon>
        <taxon>Papilionoideae</taxon>
        <taxon>50 kb inversion clade</taxon>
        <taxon>NPAAA clade</taxon>
        <taxon>Hologalegina</taxon>
        <taxon>IRL clade</taxon>
        <taxon>Trifolieae</taxon>
        <taxon>Trifolium</taxon>
    </lineage>
</organism>
<name>A0A392S6T8_9FABA</name>
<evidence type="ECO:0000313" key="1">
    <source>
        <dbReference type="EMBL" id="MCI44107.1"/>
    </source>
</evidence>
<proteinExistence type="predicted"/>
<feature type="non-terminal residue" evidence="1">
    <location>
        <position position="69"/>
    </location>
</feature>
<dbReference type="Proteomes" id="UP000265520">
    <property type="component" value="Unassembled WGS sequence"/>
</dbReference>
<sequence>MIYLLPGDPSKPAEIEALVEEEAEREGLMAIYMAVANIEIQQLASLLLKSGVNGGLLWPCMLIITVGGV</sequence>
<dbReference type="AlphaFoldDB" id="A0A392S6T8"/>
<keyword evidence="2" id="KW-1185">Reference proteome</keyword>
<evidence type="ECO:0000313" key="2">
    <source>
        <dbReference type="Proteomes" id="UP000265520"/>
    </source>
</evidence>
<dbReference type="EMBL" id="LXQA010326163">
    <property type="protein sequence ID" value="MCI44107.1"/>
    <property type="molecule type" value="Genomic_DNA"/>
</dbReference>
<protein>
    <submittedName>
        <fullName evidence="1">Uncharacterized protein</fullName>
    </submittedName>
</protein>